<feature type="region of interest" description="Disordered" evidence="1">
    <location>
        <begin position="56"/>
        <end position="85"/>
    </location>
</feature>
<accession>B4R3Q0</accession>
<gene>
    <name evidence="2" type="primary">Dsim\GD17521</name>
    <name evidence="2" type="ORF">Dsim_GD17521</name>
</gene>
<organism evidence="2 3">
    <name type="scientific">Drosophila simulans</name>
    <name type="common">Fruit fly</name>
    <dbReference type="NCBI Taxonomy" id="7240"/>
    <lineage>
        <taxon>Eukaryota</taxon>
        <taxon>Metazoa</taxon>
        <taxon>Ecdysozoa</taxon>
        <taxon>Arthropoda</taxon>
        <taxon>Hexapoda</taxon>
        <taxon>Insecta</taxon>
        <taxon>Pterygota</taxon>
        <taxon>Neoptera</taxon>
        <taxon>Endopterygota</taxon>
        <taxon>Diptera</taxon>
        <taxon>Brachycera</taxon>
        <taxon>Muscomorpha</taxon>
        <taxon>Ephydroidea</taxon>
        <taxon>Drosophilidae</taxon>
        <taxon>Drosophila</taxon>
        <taxon>Sophophora</taxon>
    </lineage>
</organism>
<proteinExistence type="predicted"/>
<keyword evidence="3" id="KW-1185">Reference proteome</keyword>
<dbReference type="Proteomes" id="UP000000304">
    <property type="component" value="Chromosome X"/>
</dbReference>
<sequence>MHGESAECDEISDLEKECAFTSEIESTCNWDEYVAIDESLDCDGTLTTKEITSALLNEQTEDEDQHSDDDDENSGDEEPKLLTGK</sequence>
<dbReference type="AlphaFoldDB" id="B4R3Q0"/>
<evidence type="ECO:0000313" key="3">
    <source>
        <dbReference type="Proteomes" id="UP000000304"/>
    </source>
</evidence>
<evidence type="ECO:0000256" key="1">
    <source>
        <dbReference type="SAM" id="MobiDB-lite"/>
    </source>
</evidence>
<dbReference type="EMBL" id="CM000366">
    <property type="protein sequence ID" value="EDX18518.1"/>
    <property type="molecule type" value="Genomic_DNA"/>
</dbReference>
<name>B4R3Q0_DROSI</name>
<reference evidence="2 3" key="1">
    <citation type="journal article" date="2007" name="Nature">
        <title>Evolution of genes and genomes on the Drosophila phylogeny.</title>
        <authorList>
            <consortium name="Drosophila 12 Genomes Consortium"/>
            <person name="Clark A.G."/>
            <person name="Eisen M.B."/>
            <person name="Smith D.R."/>
            <person name="Bergman C.M."/>
            <person name="Oliver B."/>
            <person name="Markow T.A."/>
            <person name="Kaufman T.C."/>
            <person name="Kellis M."/>
            <person name="Gelbart W."/>
            <person name="Iyer V.N."/>
            <person name="Pollard D.A."/>
            <person name="Sackton T.B."/>
            <person name="Larracuente A.M."/>
            <person name="Singh N.D."/>
            <person name="Abad J.P."/>
            <person name="Abt D.N."/>
            <person name="Adryan B."/>
            <person name="Aguade M."/>
            <person name="Akashi H."/>
            <person name="Anderson W.W."/>
            <person name="Aquadro C.F."/>
            <person name="Ardell D.H."/>
            <person name="Arguello R."/>
            <person name="Artieri C.G."/>
            <person name="Barbash D.A."/>
            <person name="Barker D."/>
            <person name="Barsanti P."/>
            <person name="Batterham P."/>
            <person name="Batzoglou S."/>
            <person name="Begun D."/>
            <person name="Bhutkar A."/>
            <person name="Blanco E."/>
            <person name="Bosak S.A."/>
            <person name="Bradley R.K."/>
            <person name="Brand A.D."/>
            <person name="Brent M.R."/>
            <person name="Brooks A.N."/>
            <person name="Brown R.H."/>
            <person name="Butlin R.K."/>
            <person name="Caggese C."/>
            <person name="Calvi B.R."/>
            <person name="Bernardo de Carvalho A."/>
            <person name="Caspi A."/>
            <person name="Castrezana S."/>
            <person name="Celniker S.E."/>
            <person name="Chang J.L."/>
            <person name="Chapple C."/>
            <person name="Chatterji S."/>
            <person name="Chinwalla A."/>
            <person name="Civetta A."/>
            <person name="Clifton S.W."/>
            <person name="Comeron J.M."/>
            <person name="Costello J.C."/>
            <person name="Coyne J.A."/>
            <person name="Daub J."/>
            <person name="David R.G."/>
            <person name="Delcher A.L."/>
            <person name="Delehaunty K."/>
            <person name="Do C.B."/>
            <person name="Ebling H."/>
            <person name="Edwards K."/>
            <person name="Eickbush T."/>
            <person name="Evans J.D."/>
            <person name="Filipski A."/>
            <person name="Findeiss S."/>
            <person name="Freyhult E."/>
            <person name="Fulton L."/>
            <person name="Fulton R."/>
            <person name="Garcia A.C."/>
            <person name="Gardiner A."/>
            <person name="Garfield D.A."/>
            <person name="Garvin B.E."/>
            <person name="Gibson G."/>
            <person name="Gilbert D."/>
            <person name="Gnerre S."/>
            <person name="Godfrey J."/>
            <person name="Good R."/>
            <person name="Gotea V."/>
            <person name="Gravely B."/>
            <person name="Greenberg A.J."/>
            <person name="Griffiths-Jones S."/>
            <person name="Gross S."/>
            <person name="Guigo R."/>
            <person name="Gustafson E.A."/>
            <person name="Haerty W."/>
            <person name="Hahn M.W."/>
            <person name="Halligan D.L."/>
            <person name="Halpern A.L."/>
            <person name="Halter G.M."/>
            <person name="Han M.V."/>
            <person name="Heger A."/>
            <person name="Hillier L."/>
            <person name="Hinrichs A.S."/>
            <person name="Holmes I."/>
            <person name="Hoskins R.A."/>
            <person name="Hubisz M.J."/>
            <person name="Hultmark D."/>
            <person name="Huntley M.A."/>
            <person name="Jaffe D.B."/>
            <person name="Jagadeeshan S."/>
            <person name="Jeck W.R."/>
            <person name="Johnson J."/>
            <person name="Jones C.D."/>
            <person name="Jordan W.C."/>
            <person name="Karpen G.H."/>
            <person name="Kataoka E."/>
            <person name="Keightley P.D."/>
            <person name="Kheradpour P."/>
            <person name="Kirkness E.F."/>
            <person name="Koerich L.B."/>
            <person name="Kristiansen K."/>
            <person name="Kudrna D."/>
            <person name="Kulathinal R.J."/>
            <person name="Kumar S."/>
            <person name="Kwok R."/>
            <person name="Lander E."/>
            <person name="Langley C.H."/>
            <person name="Lapoint R."/>
            <person name="Lazzaro B.P."/>
            <person name="Lee S.J."/>
            <person name="Levesque L."/>
            <person name="Li R."/>
            <person name="Lin C.F."/>
            <person name="Lin M.F."/>
            <person name="Lindblad-Toh K."/>
            <person name="Llopart A."/>
            <person name="Long M."/>
            <person name="Low L."/>
            <person name="Lozovsky E."/>
            <person name="Lu J."/>
            <person name="Luo M."/>
            <person name="Machado C.A."/>
            <person name="Makalowski W."/>
            <person name="Marzo M."/>
            <person name="Matsuda M."/>
            <person name="Matzkin L."/>
            <person name="McAllister B."/>
            <person name="McBride C.S."/>
            <person name="McKernan B."/>
            <person name="McKernan K."/>
            <person name="Mendez-Lago M."/>
            <person name="Minx P."/>
            <person name="Mollenhauer M.U."/>
            <person name="Montooth K."/>
            <person name="Mount S.M."/>
            <person name="Mu X."/>
            <person name="Myers E."/>
            <person name="Negre B."/>
            <person name="Newfeld S."/>
            <person name="Nielsen R."/>
            <person name="Noor M.A."/>
            <person name="O'Grady P."/>
            <person name="Pachter L."/>
            <person name="Papaceit M."/>
            <person name="Parisi M.J."/>
            <person name="Parisi M."/>
            <person name="Parts L."/>
            <person name="Pedersen J.S."/>
            <person name="Pesole G."/>
            <person name="Phillippy A.M."/>
            <person name="Ponting C.P."/>
            <person name="Pop M."/>
            <person name="Porcelli D."/>
            <person name="Powell J.R."/>
            <person name="Prohaska S."/>
            <person name="Pruitt K."/>
            <person name="Puig M."/>
            <person name="Quesneville H."/>
            <person name="Ram K.R."/>
            <person name="Rand D."/>
            <person name="Rasmussen M.D."/>
            <person name="Reed L.K."/>
            <person name="Reenan R."/>
            <person name="Reily A."/>
            <person name="Remington K.A."/>
            <person name="Rieger T.T."/>
            <person name="Ritchie M.G."/>
            <person name="Robin C."/>
            <person name="Rogers Y.H."/>
            <person name="Rohde C."/>
            <person name="Rozas J."/>
            <person name="Rubenfield M.J."/>
            <person name="Ruiz A."/>
            <person name="Russo S."/>
            <person name="Salzberg S.L."/>
            <person name="Sanchez-Gracia A."/>
            <person name="Saranga D.J."/>
            <person name="Sato H."/>
            <person name="Schaeffer S.W."/>
            <person name="Schatz M.C."/>
            <person name="Schlenke T."/>
            <person name="Schwartz R."/>
            <person name="Segarra C."/>
            <person name="Singh R.S."/>
            <person name="Sirot L."/>
            <person name="Sirota M."/>
            <person name="Sisneros N.B."/>
            <person name="Smith C.D."/>
            <person name="Smith T.F."/>
            <person name="Spieth J."/>
            <person name="Stage D.E."/>
            <person name="Stark A."/>
            <person name="Stephan W."/>
            <person name="Strausberg R.L."/>
            <person name="Strempel S."/>
            <person name="Sturgill D."/>
            <person name="Sutton G."/>
            <person name="Sutton G.G."/>
            <person name="Tao W."/>
            <person name="Teichmann S."/>
            <person name="Tobari Y.N."/>
            <person name="Tomimura Y."/>
            <person name="Tsolas J.M."/>
            <person name="Valente V.L."/>
            <person name="Venter E."/>
            <person name="Venter J.C."/>
            <person name="Vicario S."/>
            <person name="Vieira F.G."/>
            <person name="Vilella A.J."/>
            <person name="Villasante A."/>
            <person name="Walenz B."/>
            <person name="Wang J."/>
            <person name="Wasserman M."/>
            <person name="Watts T."/>
            <person name="Wilson D."/>
            <person name="Wilson R.K."/>
            <person name="Wing R.A."/>
            <person name="Wolfner M.F."/>
            <person name="Wong A."/>
            <person name="Wong G.K."/>
            <person name="Wu C.I."/>
            <person name="Wu G."/>
            <person name="Yamamoto D."/>
            <person name="Yang H.P."/>
            <person name="Yang S.P."/>
            <person name="Yorke J.A."/>
            <person name="Yoshida K."/>
            <person name="Zdobnov E."/>
            <person name="Zhang P."/>
            <person name="Zhang Y."/>
            <person name="Zimin A.V."/>
            <person name="Baldwin J."/>
            <person name="Abdouelleil A."/>
            <person name="Abdulkadir J."/>
            <person name="Abebe A."/>
            <person name="Abera B."/>
            <person name="Abreu J."/>
            <person name="Acer S.C."/>
            <person name="Aftuck L."/>
            <person name="Alexander A."/>
            <person name="An P."/>
            <person name="Anderson E."/>
            <person name="Anderson S."/>
            <person name="Arachi H."/>
            <person name="Azer M."/>
            <person name="Bachantsang P."/>
            <person name="Barry A."/>
            <person name="Bayul T."/>
            <person name="Berlin A."/>
            <person name="Bessette D."/>
            <person name="Bloom T."/>
            <person name="Blye J."/>
            <person name="Boguslavskiy L."/>
            <person name="Bonnet C."/>
            <person name="Boukhgalter B."/>
            <person name="Bourzgui I."/>
            <person name="Brown A."/>
            <person name="Cahill P."/>
            <person name="Channer S."/>
            <person name="Cheshatsang Y."/>
            <person name="Chuda L."/>
            <person name="Citroen M."/>
            <person name="Collymore A."/>
            <person name="Cooke P."/>
            <person name="Costello M."/>
            <person name="D'Aco K."/>
            <person name="Daza R."/>
            <person name="De Haan G."/>
            <person name="DeGray S."/>
            <person name="DeMaso C."/>
            <person name="Dhargay N."/>
            <person name="Dooley K."/>
            <person name="Dooley E."/>
            <person name="Doricent M."/>
            <person name="Dorje P."/>
            <person name="Dorjee K."/>
            <person name="Dupes A."/>
            <person name="Elong R."/>
            <person name="Falk J."/>
            <person name="Farina A."/>
            <person name="Faro S."/>
            <person name="Ferguson D."/>
            <person name="Fisher S."/>
            <person name="Foley C.D."/>
            <person name="Franke A."/>
            <person name="Friedrich D."/>
            <person name="Gadbois L."/>
            <person name="Gearin G."/>
            <person name="Gearin C.R."/>
            <person name="Giannoukos G."/>
            <person name="Goode T."/>
            <person name="Graham J."/>
            <person name="Grandbois E."/>
            <person name="Grewal S."/>
            <person name="Gyaltsen K."/>
            <person name="Hafez N."/>
            <person name="Hagos B."/>
            <person name="Hall J."/>
            <person name="Henson C."/>
            <person name="Hollinger A."/>
            <person name="Honan T."/>
            <person name="Huard M.D."/>
            <person name="Hughes L."/>
            <person name="Hurhula B."/>
            <person name="Husby M.E."/>
            <person name="Kamat A."/>
            <person name="Kanga B."/>
            <person name="Kashin S."/>
            <person name="Khazanovich D."/>
            <person name="Kisner P."/>
            <person name="Lance K."/>
            <person name="Lara M."/>
            <person name="Lee W."/>
            <person name="Lennon N."/>
            <person name="Letendre F."/>
            <person name="LeVine R."/>
            <person name="Lipovsky A."/>
            <person name="Liu X."/>
            <person name="Liu J."/>
            <person name="Liu S."/>
            <person name="Lokyitsang T."/>
            <person name="Lokyitsang Y."/>
            <person name="Lubonja R."/>
            <person name="Lui A."/>
            <person name="MacDonald P."/>
            <person name="Magnisalis V."/>
            <person name="Maru K."/>
            <person name="Matthews C."/>
            <person name="McCusker W."/>
            <person name="McDonough S."/>
            <person name="Mehta T."/>
            <person name="Meldrim J."/>
            <person name="Meneus L."/>
            <person name="Mihai O."/>
            <person name="Mihalev A."/>
            <person name="Mihova T."/>
            <person name="Mittelman R."/>
            <person name="Mlenga V."/>
            <person name="Montmayeur A."/>
            <person name="Mulrain L."/>
            <person name="Navidi A."/>
            <person name="Naylor J."/>
            <person name="Negash T."/>
            <person name="Nguyen T."/>
            <person name="Nguyen N."/>
            <person name="Nicol R."/>
            <person name="Norbu C."/>
            <person name="Norbu N."/>
            <person name="Novod N."/>
            <person name="O'Neill B."/>
            <person name="Osman S."/>
            <person name="Markiewicz E."/>
            <person name="Oyono O.L."/>
            <person name="Patti C."/>
            <person name="Phunkhang P."/>
            <person name="Pierre F."/>
            <person name="Priest M."/>
            <person name="Raghuraman S."/>
            <person name="Rege F."/>
            <person name="Reyes R."/>
            <person name="Rise C."/>
            <person name="Rogov P."/>
            <person name="Ross K."/>
            <person name="Ryan E."/>
            <person name="Settipalli S."/>
            <person name="Shea T."/>
            <person name="Sherpa N."/>
            <person name="Shi L."/>
            <person name="Shih D."/>
            <person name="Sparrow T."/>
            <person name="Spaulding J."/>
            <person name="Stalker J."/>
            <person name="Stange-Thomann N."/>
            <person name="Stavropoulos S."/>
            <person name="Stone C."/>
            <person name="Strader C."/>
            <person name="Tesfaye S."/>
            <person name="Thomson T."/>
            <person name="Thoulutsang Y."/>
            <person name="Thoulutsang D."/>
            <person name="Topham K."/>
            <person name="Topping I."/>
            <person name="Tsamla T."/>
            <person name="Vassiliev H."/>
            <person name="Vo A."/>
            <person name="Wangchuk T."/>
            <person name="Wangdi T."/>
            <person name="Weiand M."/>
            <person name="Wilkinson J."/>
            <person name="Wilson A."/>
            <person name="Yadav S."/>
            <person name="Young G."/>
            <person name="Yu Q."/>
            <person name="Zembek L."/>
            <person name="Zhong D."/>
            <person name="Zimmer A."/>
            <person name="Zwirko Z."/>
            <person name="Jaffe D.B."/>
            <person name="Alvarez P."/>
            <person name="Brockman W."/>
            <person name="Butler J."/>
            <person name="Chin C."/>
            <person name="Gnerre S."/>
            <person name="Grabherr M."/>
            <person name="Kleber M."/>
            <person name="Mauceli E."/>
            <person name="MacCallum I."/>
        </authorList>
    </citation>
    <scope>NUCLEOTIDE SEQUENCE [LARGE SCALE GENOMIC DNA]</scope>
    <source>
        <strain evidence="3">white501</strain>
    </source>
</reference>
<feature type="compositionally biased region" description="Acidic residues" evidence="1">
    <location>
        <begin position="59"/>
        <end position="76"/>
    </location>
</feature>
<dbReference type="HOGENOM" id="CLU_2515094_0_0_1"/>
<evidence type="ECO:0000313" key="2">
    <source>
        <dbReference type="EMBL" id="EDX18518.1"/>
    </source>
</evidence>
<protein>
    <submittedName>
        <fullName evidence="2">GD17521</fullName>
    </submittedName>
</protein>